<keyword evidence="1" id="KW-0812">Transmembrane</keyword>
<dbReference type="Proteomes" id="UP000305848">
    <property type="component" value="Unassembled WGS sequence"/>
</dbReference>
<proteinExistence type="predicted"/>
<dbReference type="Pfam" id="PF03413">
    <property type="entry name" value="PepSY"/>
    <property type="match status" value="2"/>
</dbReference>
<gene>
    <name evidence="3" type="ORF">FC093_20295</name>
</gene>
<dbReference type="RefSeq" id="WP_137263649.1">
    <property type="nucleotide sequence ID" value="NZ_SZQL01000022.1"/>
</dbReference>
<dbReference type="PANTHER" id="PTHR34219:SF3">
    <property type="entry name" value="BLL7967 PROTEIN"/>
    <property type="match status" value="1"/>
</dbReference>
<dbReference type="InterPro" id="IPR005625">
    <property type="entry name" value="PepSY-ass_TM"/>
</dbReference>
<feature type="domain" description="PepSY" evidence="2">
    <location>
        <begin position="248"/>
        <end position="309"/>
    </location>
</feature>
<feature type="transmembrane region" description="Helical" evidence="1">
    <location>
        <begin position="12"/>
        <end position="32"/>
    </location>
</feature>
<keyword evidence="4" id="KW-1185">Reference proteome</keyword>
<accession>A0A4U3KSM6</accession>
<sequence>MKIFFRRIHLYLSLAAGLVIFTCCLTGAILVFEKDIQMALNKNRYYVAPVEQPLSLEQLTTNVNQNFPESKISSLKLYADKTRSTEVSVSMKGEAKGDPRQNVTVFMNPYTGEVLDVYSYRETFFYQVFALHRWLLGSSDGVGKYIVGIATLIFLFILITGIILWWPKTQKILVQRLKIKSNAGWKRFNHDLHIVLGFYSAIILFILAFTGLAWSFEWFNKGIYQVTNSPLQPPAPPKSVYDKDAKTVSLDKALAAAKTVYPQAVSYNISLPKDSTGAVVVSSVSNNAIHESASDAVYVDQYNATILGKLSYNERSLGSRVRSTFKPVHTGSIWGTPSKIIAFVVCVFGCSFPVTGTIMWLNRIKKKRKRTVLANNEVDYSL</sequence>
<evidence type="ECO:0000313" key="4">
    <source>
        <dbReference type="Proteomes" id="UP000305848"/>
    </source>
</evidence>
<comment type="caution">
    <text evidence="3">The sequence shown here is derived from an EMBL/GenBank/DDBJ whole genome shotgun (WGS) entry which is preliminary data.</text>
</comment>
<dbReference type="EMBL" id="SZQL01000022">
    <property type="protein sequence ID" value="TKK65302.1"/>
    <property type="molecule type" value="Genomic_DNA"/>
</dbReference>
<feature type="domain" description="PepSY" evidence="2">
    <location>
        <begin position="53"/>
        <end position="118"/>
    </location>
</feature>
<dbReference type="Pfam" id="PF03929">
    <property type="entry name" value="PepSY_TM"/>
    <property type="match status" value="1"/>
</dbReference>
<name>A0A4U3KSM6_9BACT</name>
<protein>
    <submittedName>
        <fullName evidence="3">PepSY domain-containing protein</fullName>
    </submittedName>
</protein>
<organism evidence="3 4">
    <name type="scientific">Ilyomonas limi</name>
    <dbReference type="NCBI Taxonomy" id="2575867"/>
    <lineage>
        <taxon>Bacteria</taxon>
        <taxon>Pseudomonadati</taxon>
        <taxon>Bacteroidota</taxon>
        <taxon>Chitinophagia</taxon>
        <taxon>Chitinophagales</taxon>
        <taxon>Chitinophagaceae</taxon>
        <taxon>Ilyomonas</taxon>
    </lineage>
</organism>
<feature type="transmembrane region" description="Helical" evidence="1">
    <location>
        <begin position="340"/>
        <end position="361"/>
    </location>
</feature>
<feature type="transmembrane region" description="Helical" evidence="1">
    <location>
        <begin position="145"/>
        <end position="166"/>
    </location>
</feature>
<evidence type="ECO:0000256" key="1">
    <source>
        <dbReference type="SAM" id="Phobius"/>
    </source>
</evidence>
<evidence type="ECO:0000259" key="2">
    <source>
        <dbReference type="Pfam" id="PF03413"/>
    </source>
</evidence>
<reference evidence="3 4" key="1">
    <citation type="submission" date="2019-05" db="EMBL/GenBank/DDBJ databases">
        <title>Panacibacter sp. strain 17mud1-8 Genome sequencing and assembly.</title>
        <authorList>
            <person name="Chhetri G."/>
        </authorList>
    </citation>
    <scope>NUCLEOTIDE SEQUENCE [LARGE SCALE GENOMIC DNA]</scope>
    <source>
        <strain evidence="3 4">17mud1-8</strain>
    </source>
</reference>
<feature type="transmembrane region" description="Helical" evidence="1">
    <location>
        <begin position="194"/>
        <end position="216"/>
    </location>
</feature>
<keyword evidence="1" id="KW-1133">Transmembrane helix</keyword>
<evidence type="ECO:0000313" key="3">
    <source>
        <dbReference type="EMBL" id="TKK65302.1"/>
    </source>
</evidence>
<dbReference type="OrthoDB" id="111691at2"/>
<dbReference type="AlphaFoldDB" id="A0A4U3KSM6"/>
<dbReference type="InterPro" id="IPR025711">
    <property type="entry name" value="PepSY"/>
</dbReference>
<keyword evidence="1" id="KW-0472">Membrane</keyword>
<dbReference type="PANTHER" id="PTHR34219">
    <property type="entry name" value="IRON-REGULATED INNER MEMBRANE PROTEIN-RELATED"/>
    <property type="match status" value="1"/>
</dbReference>